<dbReference type="EMBL" id="MH588545">
    <property type="protein sequence ID" value="AXQ68890.1"/>
    <property type="molecule type" value="Genomic_DNA"/>
</dbReference>
<dbReference type="InterPro" id="IPR056638">
    <property type="entry name" value="DUF7736"/>
</dbReference>
<reference evidence="2" key="1">
    <citation type="submission" date="2018-07" db="EMBL/GenBank/DDBJ databases">
        <authorList>
            <person name="Quirk P.G."/>
            <person name="Krulwich T.A."/>
        </authorList>
    </citation>
    <scope>NUCLEOTIDE SEQUENCE</scope>
</reference>
<sequence length="125" mass="13472">MSETKAFPTLDVLGATSGFLLAEMGGIYQVLNFMTNSDLFTHQIPRAIGPAAFALIKHNPAMVPILQEIKNANVEQRLAGRDGWLTKLGATIEVPRIAEGDYEVMDPIAEFIAMRGGADTAIVVV</sequence>
<dbReference type="Proteomes" id="UP000259026">
    <property type="component" value="Segment"/>
</dbReference>
<evidence type="ECO:0000313" key="3">
    <source>
        <dbReference type="Proteomes" id="UP000259026"/>
    </source>
</evidence>
<evidence type="ECO:0000313" key="2">
    <source>
        <dbReference type="EMBL" id="AXQ68890.1"/>
    </source>
</evidence>
<feature type="domain" description="DUF7736" evidence="1">
    <location>
        <begin position="7"/>
        <end position="64"/>
    </location>
</feature>
<accession>A0A385EB65</accession>
<reference evidence="2" key="2">
    <citation type="submission" date="2018-09" db="EMBL/GenBank/DDBJ databases">
        <title>Giant CbK-like Caulobacter bacteriophages have genetically divergent genomes.</title>
        <authorList>
            <person name="Wilson K."/>
            <person name="Ely B."/>
        </authorList>
    </citation>
    <scope>NUCLEOTIDE SEQUENCE [LARGE SCALE GENOMIC DNA]</scope>
</reference>
<protein>
    <recommendedName>
        <fullName evidence="1">DUF7736 domain-containing protein</fullName>
    </recommendedName>
</protein>
<name>A0A385EB65_9CAUD</name>
<gene>
    <name evidence="2" type="ORF">CcrPW_gp351</name>
</gene>
<proteinExistence type="predicted"/>
<keyword evidence="3" id="KW-1185">Reference proteome</keyword>
<dbReference type="Pfam" id="PF24875">
    <property type="entry name" value="DUF7736"/>
    <property type="match status" value="1"/>
</dbReference>
<evidence type="ECO:0000259" key="1">
    <source>
        <dbReference type="Pfam" id="PF24875"/>
    </source>
</evidence>
<organism evidence="2 3">
    <name type="scientific">Caulobacter phage CcrPW</name>
    <dbReference type="NCBI Taxonomy" id="2283271"/>
    <lineage>
        <taxon>Viruses</taxon>
        <taxon>Duplodnaviria</taxon>
        <taxon>Heunggongvirae</taxon>
        <taxon>Uroviricota</taxon>
        <taxon>Caudoviricetes</taxon>
        <taxon>Jeanschmidtviridae</taxon>
        <taxon>Colossusvirus</taxon>
        <taxon>Colossusvirus PW</taxon>
    </lineage>
</organism>